<evidence type="ECO:0000256" key="7">
    <source>
        <dbReference type="ARBA" id="ARBA00022833"/>
    </source>
</evidence>
<proteinExistence type="inferred from homology"/>
<dbReference type="SMART" id="SM00228">
    <property type="entry name" value="PDZ"/>
    <property type="match status" value="1"/>
</dbReference>
<feature type="transmembrane region" description="Helical" evidence="11">
    <location>
        <begin position="176"/>
        <end position="197"/>
    </location>
</feature>
<evidence type="ECO:0000256" key="9">
    <source>
        <dbReference type="ARBA" id="ARBA00023049"/>
    </source>
</evidence>
<feature type="transmembrane region" description="Helical" evidence="11">
    <location>
        <begin position="347"/>
        <end position="369"/>
    </location>
</feature>
<dbReference type="InterPro" id="IPR001478">
    <property type="entry name" value="PDZ"/>
</dbReference>
<dbReference type="Pfam" id="PF17820">
    <property type="entry name" value="PDZ_6"/>
    <property type="match status" value="1"/>
</dbReference>
<dbReference type="Proteomes" id="UP001597079">
    <property type="component" value="Unassembled WGS sequence"/>
</dbReference>
<keyword evidence="7" id="KW-0862">Zinc</keyword>
<evidence type="ECO:0000256" key="2">
    <source>
        <dbReference type="ARBA" id="ARBA00004141"/>
    </source>
</evidence>
<reference evidence="14" key="1">
    <citation type="journal article" date="2019" name="Int. J. Syst. Evol. Microbiol.">
        <title>The Global Catalogue of Microorganisms (GCM) 10K type strain sequencing project: providing services to taxonomists for standard genome sequencing and annotation.</title>
        <authorList>
            <consortium name="The Broad Institute Genomics Platform"/>
            <consortium name="The Broad Institute Genome Sequencing Center for Infectious Disease"/>
            <person name="Wu L."/>
            <person name="Ma J."/>
        </authorList>
    </citation>
    <scope>NUCLEOTIDE SEQUENCE [LARGE SCALE GENOMIC DNA]</scope>
    <source>
        <strain evidence="14">CGMCC 1.12286</strain>
    </source>
</reference>
<dbReference type="RefSeq" id="WP_377942528.1">
    <property type="nucleotide sequence ID" value="NZ_JBHUCX010000020.1"/>
</dbReference>
<keyword evidence="9" id="KW-0482">Metalloprotease</keyword>
<feature type="transmembrane region" description="Helical" evidence="11">
    <location>
        <begin position="7"/>
        <end position="28"/>
    </location>
</feature>
<dbReference type="PROSITE" id="PS50106">
    <property type="entry name" value="PDZ"/>
    <property type="match status" value="1"/>
</dbReference>
<keyword evidence="10 11" id="KW-0472">Membrane</keyword>
<organism evidence="13 14">
    <name type="scientific">Alicyclobacillus fodiniaquatilis</name>
    <dbReference type="NCBI Taxonomy" id="1661150"/>
    <lineage>
        <taxon>Bacteria</taxon>
        <taxon>Bacillati</taxon>
        <taxon>Bacillota</taxon>
        <taxon>Bacilli</taxon>
        <taxon>Bacillales</taxon>
        <taxon>Alicyclobacillaceae</taxon>
        <taxon>Alicyclobacillus</taxon>
    </lineage>
</organism>
<keyword evidence="4" id="KW-0645">Protease</keyword>
<evidence type="ECO:0000256" key="6">
    <source>
        <dbReference type="ARBA" id="ARBA00022801"/>
    </source>
</evidence>
<evidence type="ECO:0000256" key="10">
    <source>
        <dbReference type="ARBA" id="ARBA00023136"/>
    </source>
</evidence>
<dbReference type="InterPro" id="IPR008915">
    <property type="entry name" value="Peptidase_M50"/>
</dbReference>
<evidence type="ECO:0000256" key="5">
    <source>
        <dbReference type="ARBA" id="ARBA00022692"/>
    </source>
</evidence>
<evidence type="ECO:0000313" key="13">
    <source>
        <dbReference type="EMBL" id="MFD1674672.1"/>
    </source>
</evidence>
<feature type="domain" description="PDZ" evidence="12">
    <location>
        <begin position="207"/>
        <end position="238"/>
    </location>
</feature>
<comment type="cofactor">
    <cofactor evidence="1">
        <name>Zn(2+)</name>
        <dbReference type="ChEBI" id="CHEBI:29105"/>
    </cofactor>
</comment>
<evidence type="ECO:0000256" key="1">
    <source>
        <dbReference type="ARBA" id="ARBA00001947"/>
    </source>
</evidence>
<keyword evidence="14" id="KW-1185">Reference proteome</keyword>
<comment type="caution">
    <text evidence="13">The sequence shown here is derived from an EMBL/GenBank/DDBJ whole genome shotgun (WGS) entry which is preliminary data.</text>
</comment>
<evidence type="ECO:0000313" key="14">
    <source>
        <dbReference type="Proteomes" id="UP001597079"/>
    </source>
</evidence>
<feature type="transmembrane region" description="Helical" evidence="11">
    <location>
        <begin position="398"/>
        <end position="417"/>
    </location>
</feature>
<dbReference type="PANTHER" id="PTHR42837:SF2">
    <property type="entry name" value="MEMBRANE METALLOPROTEASE ARASP2, CHLOROPLASTIC-RELATED"/>
    <property type="match status" value="1"/>
</dbReference>
<evidence type="ECO:0000256" key="8">
    <source>
        <dbReference type="ARBA" id="ARBA00022989"/>
    </source>
</evidence>
<dbReference type="InterPro" id="IPR036034">
    <property type="entry name" value="PDZ_sf"/>
</dbReference>
<dbReference type="Gene3D" id="2.30.42.10">
    <property type="match status" value="1"/>
</dbReference>
<accession>A0ABW4JEF4</accession>
<gene>
    <name evidence="13" type="ORF">ACFSB2_08160</name>
</gene>
<evidence type="ECO:0000259" key="12">
    <source>
        <dbReference type="PROSITE" id="PS50106"/>
    </source>
</evidence>
<comment type="subcellular location">
    <subcellularLocation>
        <location evidence="2">Membrane</location>
        <topology evidence="2">Multi-pass membrane protein</topology>
    </subcellularLocation>
</comment>
<keyword evidence="6" id="KW-0378">Hydrolase</keyword>
<dbReference type="InterPro" id="IPR041489">
    <property type="entry name" value="PDZ_6"/>
</dbReference>
<evidence type="ECO:0000256" key="11">
    <source>
        <dbReference type="SAM" id="Phobius"/>
    </source>
</evidence>
<keyword evidence="5 11" id="KW-0812">Transmembrane</keyword>
<dbReference type="PANTHER" id="PTHR42837">
    <property type="entry name" value="REGULATOR OF SIGMA-E PROTEASE RSEP"/>
    <property type="match status" value="1"/>
</dbReference>
<dbReference type="EMBL" id="JBHUCX010000020">
    <property type="protein sequence ID" value="MFD1674672.1"/>
    <property type="molecule type" value="Genomic_DNA"/>
</dbReference>
<name>A0ABW4JEF4_9BACL</name>
<evidence type="ECO:0000256" key="4">
    <source>
        <dbReference type="ARBA" id="ARBA00022670"/>
    </source>
</evidence>
<protein>
    <submittedName>
        <fullName evidence="13">M50 family metallopeptidase</fullName>
    </submittedName>
</protein>
<comment type="similarity">
    <text evidence="3">Belongs to the peptidase M50B family.</text>
</comment>
<sequence>MPIANDLLFYVKAAIAIVLVFGVCIALHEFGHFYVAKRAGVAVPVFSIGFGPKLVKWRRGGTEYSIRLLPLGGFVQMAGEAPQESWFPLGQKIAYELNESVEIVKLGDPKDLKHGYVGVLRRADLTDRMEMAIETAEGLRTFQVKPYAQVMMNARSSMPLVEKHEQVLGKPLWKRAAIILAGPVMNFLLAAFLFALVNAHFGVATTVIGQIEKGSPAQAAGLQAGDQILAVNGQRIHGWNDLLISVQGDKPTQGASKPNPLQLLVERDGSNQTLTVQPKLQKGVPMLGIDTALSHNPIRATGSAFTMLYHDSALTLQGYKQLVAQHQFQDLSGPVGIADVITQQVHYGIWNVVMIAGVISVNLGLFNLIPIPALDGGRLLFMIIELVRGRKVDPQREGFVHFVGFAVLMLFAVVITYRDVTHLF</sequence>
<dbReference type="CDD" id="cd06163">
    <property type="entry name" value="S2P-M50_PDZ_RseP-like"/>
    <property type="match status" value="1"/>
</dbReference>
<evidence type="ECO:0000256" key="3">
    <source>
        <dbReference type="ARBA" id="ARBA00007931"/>
    </source>
</evidence>
<dbReference type="SUPFAM" id="SSF50156">
    <property type="entry name" value="PDZ domain-like"/>
    <property type="match status" value="1"/>
</dbReference>
<keyword evidence="8 11" id="KW-1133">Transmembrane helix</keyword>
<dbReference type="InterPro" id="IPR004387">
    <property type="entry name" value="Pept_M50_Zn"/>
</dbReference>
<dbReference type="Pfam" id="PF02163">
    <property type="entry name" value="Peptidase_M50"/>
    <property type="match status" value="1"/>
</dbReference>
<dbReference type="CDD" id="cd23081">
    <property type="entry name" value="cpPDZ_EcRseP-like"/>
    <property type="match status" value="1"/>
</dbReference>